<reference evidence="2 3" key="1">
    <citation type="journal article" date="2004" name="Science">
        <title>The Ashbya gossypii genome as a tool for mapping the ancient Saccharomyces cerevisiae genome.</title>
        <authorList>
            <person name="Dietrich F.S."/>
            <person name="Voegeli S."/>
            <person name="Brachat S."/>
            <person name="Lerch A."/>
            <person name="Gates K."/>
            <person name="Steiner S."/>
            <person name="Mohr C."/>
            <person name="Pohlmann R."/>
            <person name="Luedi P."/>
            <person name="Choi S."/>
            <person name="Wing R.A."/>
            <person name="Flavier A."/>
            <person name="Gaffney T.D."/>
            <person name="Philippsen P."/>
        </authorList>
    </citation>
    <scope>NUCLEOTIDE SEQUENCE [LARGE SCALE GENOMIC DNA]</scope>
    <source>
        <strain evidence="3">ATCC 10895 / CBS 109.51 / FGSC 9923 / NRRL Y-1056</strain>
    </source>
</reference>
<sequence length="172" mass="19457">MVSEAVSCTREAPPESRKRRTKRRPQRIKQVGQSERLQKELQQARHLLGESLKLRSQSAQWSVFRICTPGICEEESCTFLVHVPHDYPCSALRVEPEGRGSGAQSRVAAHFNWRCKQQCTRDAPLAAQLNYLISERQLLATPDYVARERLRKSFYALFAAPTSGCGGVDGER</sequence>
<dbReference type="OrthoDB" id="4070430at2759"/>
<name>Q751Q1_EREGS</name>
<dbReference type="AlphaFoldDB" id="Q751Q1"/>
<protein>
    <submittedName>
        <fullName evidence="2">AGL362Wp</fullName>
    </submittedName>
</protein>
<dbReference type="HOGENOM" id="CLU_1554889_0_0_1"/>
<reference evidence="3" key="2">
    <citation type="journal article" date="2013" name="G3 (Bethesda)">
        <title>Genomes of Ashbya fungi isolated from insects reveal four mating-type loci, numerous translocations, lack of transposons, and distinct gene duplications.</title>
        <authorList>
            <person name="Dietrich F.S."/>
            <person name="Voegeli S."/>
            <person name="Kuo S."/>
            <person name="Philippsen P."/>
        </authorList>
    </citation>
    <scope>GENOME REANNOTATION</scope>
    <source>
        <strain evidence="3">ATCC 10895 / CBS 109.51 / FGSC 9923 / NRRL Y-1056</strain>
    </source>
</reference>
<dbReference type="GeneID" id="4622598"/>
<dbReference type="EMBL" id="AE016820">
    <property type="protein sequence ID" value="AAS54129.1"/>
    <property type="molecule type" value="Genomic_DNA"/>
</dbReference>
<feature type="region of interest" description="Disordered" evidence="1">
    <location>
        <begin position="1"/>
        <end position="35"/>
    </location>
</feature>
<feature type="compositionally biased region" description="Basic residues" evidence="1">
    <location>
        <begin position="17"/>
        <end position="27"/>
    </location>
</feature>
<dbReference type="OMA" id="CTRDAPL"/>
<evidence type="ECO:0000256" key="1">
    <source>
        <dbReference type="SAM" id="MobiDB-lite"/>
    </source>
</evidence>
<evidence type="ECO:0000313" key="3">
    <source>
        <dbReference type="Proteomes" id="UP000000591"/>
    </source>
</evidence>
<evidence type="ECO:0000313" key="2">
    <source>
        <dbReference type="EMBL" id="AAS54129.1"/>
    </source>
</evidence>
<dbReference type="Proteomes" id="UP000000591">
    <property type="component" value="Chromosome VII"/>
</dbReference>
<proteinExistence type="predicted"/>
<organism evidence="2 3">
    <name type="scientific">Eremothecium gossypii (strain ATCC 10895 / CBS 109.51 / FGSC 9923 / NRRL Y-1056)</name>
    <name type="common">Yeast</name>
    <name type="synonym">Ashbya gossypii</name>
    <dbReference type="NCBI Taxonomy" id="284811"/>
    <lineage>
        <taxon>Eukaryota</taxon>
        <taxon>Fungi</taxon>
        <taxon>Dikarya</taxon>
        <taxon>Ascomycota</taxon>
        <taxon>Saccharomycotina</taxon>
        <taxon>Saccharomycetes</taxon>
        <taxon>Saccharomycetales</taxon>
        <taxon>Saccharomycetaceae</taxon>
        <taxon>Eremothecium</taxon>
    </lineage>
</organism>
<dbReference type="FunCoup" id="Q751Q1">
    <property type="interactions" value="49"/>
</dbReference>
<gene>
    <name evidence="2" type="ORF">AGOS_AGL362W</name>
</gene>
<keyword evidence="3" id="KW-1185">Reference proteome</keyword>
<accession>Q751Q1</accession>
<dbReference type="RefSeq" id="NP_986305.1">
    <property type="nucleotide sequence ID" value="NM_211367.1"/>
</dbReference>
<dbReference type="KEGG" id="ago:AGOS_AGL362W"/>
<dbReference type="STRING" id="284811.Q751Q1"/>
<dbReference type="InParanoid" id="Q751Q1"/>